<dbReference type="EMBL" id="LT607752">
    <property type="protein sequence ID" value="SCG45569.1"/>
    <property type="molecule type" value="Genomic_DNA"/>
</dbReference>
<evidence type="ECO:0000313" key="2">
    <source>
        <dbReference type="Proteomes" id="UP000198226"/>
    </source>
</evidence>
<sequence length="1584" mass="169293">MSADTMDLLEAGAVLPVGTVVAKDDTAATLTARRYAHPALAGRTVVRLVIDTLGEAEDLSMEFLGFTPPDRVTPVGVVRQQALGFPAWALVHDPANGHHALALVKEIERLARTAKSRIGPAKDGFNALGERLARSVPHFLPTFFEEAGRAFLAADSVTHAASMFGKARDAERAYGLTIDEDRQHAVFLEFALAGALTAKALSGHARDLATRRAPADAYAMFLRLCVERTLGGLPPYAAMHTDLRRLARAAGLDPAAEDERVLGELLAAPALNRAPEAFWNAYRAPLARLAATDPALRGRLLGLTPQHCGDDVWLGVLEDAGATLALTGPADGVPAEAAAPDGPAGWLSRFDAHRERRSWHVRKRHPGLLALVARMAGRLKADGVPVVLCRSHDTVDLDLLDTCLALGVPVADPGDSVRHRLDSWLADETDGRRDLVAVAADRRFLPILVEGVERRLSSGSRDLSDPTPRVTEIVAVPGLRTALRGWLDTLADAVGRQGLPTLDHHLDRVGTVACPTGFAVNPDAVRRLVDHDLGPVLGRTLRSGLLDEYGWPALDTATERLAESTVDVQLTGQWPYLLLVTGDLVSVAGPDGVALEHLMRIPAGENRYRWRLVLRYVDGQLLVCWDRGRDRAAYWSGAPDDVFVLPDDAFTNYPRLSLPLPGGGRTQGRRPLRVGDRGERTGGRVISDGDTYWVRAADHPLGWREYDPATGEPGRFSRPTFFEDGTLDGRPLDAEASWLRPVESSAGPLGHAAGLAGWRARRAADGGWTGESVDGRSFALPAGVSPGGKLAAAVRFPGADTTFGVLHHGRGSGGELLLCAEDGFLLGRYQLGAERSAFAAGTRLVPPLEYWHFLRPRDEAGSAALRGVTDAQAGALLAEAAGQDAAQVRALVGRYLPQLTAPALVAGVAGLVSRAAAQMARLRTLAAVLDGEQANALPAQEQAPAGAPAVDRLLSEGLAGLIQYCYSAEDSSLRLISRAGAVLTGTDPTPDARGRLDGDLDWFDLLGVLPAAMYRAVAPICLSEVREALLTLLEVCARSGLLTAGSRLRRLTLVADAGTPVDQARGQVLTEGGRRTLVLAVDTDDRELDVLDWTPTGRFSAVPGFRITEEEILPTGDVTPQRLDEFVRLARANGPLEWQPGWARTLSEAAGMSHAEAVLLLTGLPRLVWEKAPAELRTILELPDAAAAAAAARFWGTGGRGRQAFAGLLGRLLPEDPATLWVDGPRQDLIVEEWIRRHGRRRPVADELIVQLDRAEVTSPLPASTVVHWVANAATCPWLAGADSGVDDDDALIALTRTLPWLAYHLAVDDPIRSALPVAARLARQRLADPGFTVSVGHLDGNKLPAFTAAFGLPVTTGPAGTEVGPVLIPPTTRWQQVRLRPSRLSGLDDPALAVLRARLDQVNEPLLAALRALLGDQLSEVVSHVVPAMDDGFAQDPTRSDPELVATVASTLGLGADAAALYLQLLALPDPTDRNVARWTGWKPARLKAARAELAATEHVVAAKRPRAGRSLFLPGGWLALKAPLLPLERWKLPLLIGGEGGVTALGIVSPVAPAPRLFALAWARLVEGDAPRFDDLVTERRR</sequence>
<name>A0A125Q0Z4_9ACTN</name>
<organism evidence="1 2">
    <name type="scientific">Micromonospora rifamycinica</name>
    <dbReference type="NCBI Taxonomy" id="291594"/>
    <lineage>
        <taxon>Bacteria</taxon>
        <taxon>Bacillati</taxon>
        <taxon>Actinomycetota</taxon>
        <taxon>Actinomycetes</taxon>
        <taxon>Micromonosporales</taxon>
        <taxon>Micromonosporaceae</taxon>
        <taxon>Micromonospora</taxon>
    </lineage>
</organism>
<evidence type="ECO:0000313" key="1">
    <source>
        <dbReference type="EMBL" id="SCG45569.1"/>
    </source>
</evidence>
<reference evidence="2" key="1">
    <citation type="submission" date="2016-06" db="EMBL/GenBank/DDBJ databases">
        <authorList>
            <person name="Varghese N."/>
            <person name="Submissions Spin"/>
        </authorList>
    </citation>
    <scope>NUCLEOTIDE SEQUENCE [LARGE SCALE GENOMIC DNA]</scope>
    <source>
        <strain evidence="2">DSM 44983</strain>
    </source>
</reference>
<proteinExistence type="predicted"/>
<gene>
    <name evidence="1" type="ORF">GA0070623_1265</name>
</gene>
<protein>
    <submittedName>
        <fullName evidence="1">Uncharacterized protein</fullName>
    </submittedName>
</protein>
<accession>A0A125Q0Z4</accession>
<dbReference type="RefSeq" id="WP_067312964.1">
    <property type="nucleotide sequence ID" value="NZ_LRMV01000142.1"/>
</dbReference>
<keyword evidence="2" id="KW-1185">Reference proteome</keyword>
<dbReference type="Proteomes" id="UP000198226">
    <property type="component" value="Chromosome I"/>
</dbReference>
<dbReference type="OrthoDB" id="218750at2"/>